<evidence type="ECO:0000313" key="1">
    <source>
        <dbReference type="EMBL" id="KGB40054.1"/>
    </source>
</evidence>
<dbReference type="InterPro" id="IPR024079">
    <property type="entry name" value="MetalloPept_cat_dom_sf"/>
</dbReference>
<reference evidence="1" key="1">
    <citation type="journal article" date="2012" name="Nat. Genet.">
        <title>Whole-genome sequence of Schistosoma haematobium.</title>
        <authorList>
            <person name="Young N.D."/>
            <person name="Jex A.R."/>
            <person name="Li B."/>
            <person name="Liu S."/>
            <person name="Yang L."/>
            <person name="Xiong Z."/>
            <person name="Li Y."/>
            <person name="Cantacessi C."/>
            <person name="Hall R.S."/>
            <person name="Xu X."/>
            <person name="Chen F."/>
            <person name="Wu X."/>
            <person name="Zerlotini A."/>
            <person name="Oliveira G."/>
            <person name="Hofmann A."/>
            <person name="Zhang G."/>
            <person name="Fang X."/>
            <person name="Kang Y."/>
            <person name="Campbell B.E."/>
            <person name="Loukas A."/>
            <person name="Ranganathan S."/>
            <person name="Rollinson D."/>
            <person name="Rinaldi G."/>
            <person name="Brindley P.J."/>
            <person name="Yang H."/>
            <person name="Wang J."/>
            <person name="Wang J."/>
            <person name="Gasser R.B."/>
        </authorList>
    </citation>
    <scope>NUCLEOTIDE SEQUENCE [LARGE SCALE GENOMIC DNA]</scope>
</reference>
<dbReference type="GO" id="GO:0004222">
    <property type="term" value="F:metalloendopeptidase activity"/>
    <property type="evidence" value="ECO:0007669"/>
    <property type="project" value="InterPro"/>
</dbReference>
<dbReference type="PANTHER" id="PTHR11733:SF167">
    <property type="entry name" value="FI17812P1-RELATED"/>
    <property type="match status" value="1"/>
</dbReference>
<dbReference type="Gene3D" id="3.40.390.10">
    <property type="entry name" value="Collagenase (Catalytic Domain)"/>
    <property type="match status" value="2"/>
</dbReference>
<dbReference type="SUPFAM" id="SSF55486">
    <property type="entry name" value="Metalloproteases ('zincins'), catalytic domain"/>
    <property type="match status" value="1"/>
</dbReference>
<dbReference type="InterPro" id="IPR042089">
    <property type="entry name" value="Peptidase_M13_dom_2"/>
</dbReference>
<sequence length="413" mass="47139">MFINNNCTGIITDNEVNTNCDNFEESVCHKQISNDFPKDHLLQSDNFIIDILRNTMNVNESHLTAAINYYRSCITNSKEETSSRKEKIVQLISSLFNGWSSPLYSDKISFNISNNISDNKLFNLTNLILPLIFQNGKATIFSLNVVQSRNKSINPYIYISSGPLNVFISSVPNTLVNNEEGTEEQIFKLLENFELVENKEELAKGVFNLYSDIKNVLEIFDELKITLIQLLSSSSWFNENKKGTIDQVKNISLSIISSESLNVKERESEDFIFNNKILENNYFMNEYYSRKTKLLKSFGATLGKYDKPEVSSFTPYISGLNKDHNIHISTGFLHPPYFNGSYSMSEKYGIIGWIMGREIISAVSSDHQIDKPESFKSQLCCLQKQNNSRVLGKKMLLYKSIMMSTVINFEPAS</sequence>
<dbReference type="Gene3D" id="1.10.1380.10">
    <property type="entry name" value="Neutral endopeptidase , domain2"/>
    <property type="match status" value="2"/>
</dbReference>
<dbReference type="GO" id="GO:0005886">
    <property type="term" value="C:plasma membrane"/>
    <property type="evidence" value="ECO:0007669"/>
    <property type="project" value="TreeGrafter"/>
</dbReference>
<proteinExistence type="predicted"/>
<dbReference type="GO" id="GO:0016485">
    <property type="term" value="P:protein processing"/>
    <property type="evidence" value="ECO:0007669"/>
    <property type="project" value="TreeGrafter"/>
</dbReference>
<dbReference type="AlphaFoldDB" id="A0A095A394"/>
<gene>
    <name evidence="1" type="ORF">MS3_08514</name>
</gene>
<dbReference type="STRING" id="6185.A0A095A394"/>
<dbReference type="InterPro" id="IPR000718">
    <property type="entry name" value="Peptidase_M13"/>
</dbReference>
<name>A0A095A394_SCHHA</name>
<accession>A0A095A394</accession>
<protein>
    <submittedName>
        <fullName evidence="1">Uncharacterized protein</fullName>
    </submittedName>
</protein>
<dbReference type="PANTHER" id="PTHR11733">
    <property type="entry name" value="ZINC METALLOPROTEASE FAMILY M13 NEPRILYSIN-RELATED"/>
    <property type="match status" value="1"/>
</dbReference>
<dbReference type="EMBL" id="KL251358">
    <property type="protein sequence ID" value="KGB40054.1"/>
    <property type="molecule type" value="Genomic_DNA"/>
</dbReference>
<organism evidence="1">
    <name type="scientific">Schistosoma haematobium</name>
    <name type="common">Blood fluke</name>
    <dbReference type="NCBI Taxonomy" id="6185"/>
    <lineage>
        <taxon>Eukaryota</taxon>
        <taxon>Metazoa</taxon>
        <taxon>Spiralia</taxon>
        <taxon>Lophotrochozoa</taxon>
        <taxon>Platyhelminthes</taxon>
        <taxon>Trematoda</taxon>
        <taxon>Digenea</taxon>
        <taxon>Strigeidida</taxon>
        <taxon>Schistosomatoidea</taxon>
        <taxon>Schistosomatidae</taxon>
        <taxon>Schistosoma</taxon>
    </lineage>
</organism>